<reference evidence="1 2" key="1">
    <citation type="submission" date="2024-01" db="EMBL/GenBank/DDBJ databases">
        <title>Niabella digestum sp. nov., isolated from waste digestion system.</title>
        <authorList>
            <person name="Zhang L."/>
        </authorList>
    </citation>
    <scope>NUCLEOTIDE SEQUENCE [LARGE SCALE GENOMIC DNA]</scope>
    <source>
        <strain evidence="1 2">A18</strain>
    </source>
</reference>
<dbReference type="SUPFAM" id="SSF56801">
    <property type="entry name" value="Acetyl-CoA synthetase-like"/>
    <property type="match status" value="1"/>
</dbReference>
<keyword evidence="2" id="KW-1185">Reference proteome</keyword>
<comment type="caution">
    <text evidence="1">The sequence shown here is derived from an EMBL/GenBank/DDBJ whole genome shotgun (WGS) entry which is preliminary data.</text>
</comment>
<accession>A0ABU7RD05</accession>
<gene>
    <name evidence="1" type="ORF">V2H41_01180</name>
</gene>
<keyword evidence="1" id="KW-0808">Transferase</keyword>
<dbReference type="GO" id="GO:0016740">
    <property type="term" value="F:transferase activity"/>
    <property type="evidence" value="ECO:0007669"/>
    <property type="project" value="UniProtKB-KW"/>
</dbReference>
<sequence length="329" mass="37816">MYNHKNLEEKVFDGPFDEVVLEVFRFQYENNQIYRAYVDALGKNVANIHTADAIPFLPIRFFKTQRVITTQFDAEVVFESSGTTETTNSKHFIKDKSIYERSFLNGFRQFYGDVKDWCILGLLPSYLERSHSSLVYMVQQLIEKSNHPKSGFYLYDFGQLASVIRQLEADKQRTLLIGVTFALLDFAEQFPMPLKYTTIMETGGMKGRRKELIRNEVHDYLQKAFGPQPIHSEYGMTELLSQAYSKGNGIFKSPPWMRILIRDEDDPLTIKQSINGKARGVINIIDLANIYSCSFIATDDLGVLYEDGSFEITGRRDHSDLRGCSLLTL</sequence>
<dbReference type="RefSeq" id="WP_330973280.1">
    <property type="nucleotide sequence ID" value="NZ_JAZGLY010000001.1"/>
</dbReference>
<organism evidence="1 2">
    <name type="scientific">Niabella digestorum</name>
    <dbReference type="NCBI Taxonomy" id="3117701"/>
    <lineage>
        <taxon>Bacteria</taxon>
        <taxon>Pseudomonadati</taxon>
        <taxon>Bacteroidota</taxon>
        <taxon>Chitinophagia</taxon>
        <taxon>Chitinophagales</taxon>
        <taxon>Chitinophagaceae</taxon>
        <taxon>Niabella</taxon>
    </lineage>
</organism>
<evidence type="ECO:0000313" key="1">
    <source>
        <dbReference type="EMBL" id="MEE6185874.1"/>
    </source>
</evidence>
<dbReference type="EMBL" id="JAZGLY010000001">
    <property type="protein sequence ID" value="MEE6185874.1"/>
    <property type="molecule type" value="Genomic_DNA"/>
</dbReference>
<name>A0ABU7RD05_9BACT</name>
<protein>
    <submittedName>
        <fullName evidence="1">Acyl transferase</fullName>
    </submittedName>
</protein>
<evidence type="ECO:0000313" key="2">
    <source>
        <dbReference type="Proteomes" id="UP001357452"/>
    </source>
</evidence>
<dbReference type="Proteomes" id="UP001357452">
    <property type="component" value="Unassembled WGS sequence"/>
</dbReference>
<proteinExistence type="predicted"/>